<dbReference type="Proteomes" id="UP000244240">
    <property type="component" value="Unassembled WGS sequence"/>
</dbReference>
<dbReference type="InterPro" id="IPR024937">
    <property type="entry name" value="Domain_X"/>
</dbReference>
<accession>A0A2T6AV97</accession>
<evidence type="ECO:0000313" key="3">
    <source>
        <dbReference type="Proteomes" id="UP000244240"/>
    </source>
</evidence>
<dbReference type="GO" id="GO:0005737">
    <property type="term" value="C:cytoplasm"/>
    <property type="evidence" value="ECO:0007669"/>
    <property type="project" value="UniProtKB-ARBA"/>
</dbReference>
<gene>
    <name evidence="2" type="ORF">C8P63_1501</name>
</gene>
<sequence length="126" mass="14544">MKAEGFRNLIQRLGQLKYMMERSLTKTLARKYRVRVSKVYQRYRTVLETDQGPRRGLQVTVERGEGKPPLVAQWCGISLKRKIRIGSLDDQPAQVWNSGRNEIVKRLTPARCADLMMGSKCITFDT</sequence>
<dbReference type="GO" id="GO:0006397">
    <property type="term" value="P:mRNA processing"/>
    <property type="evidence" value="ECO:0007669"/>
    <property type="project" value="InterPro"/>
</dbReference>
<organism evidence="2 3">
    <name type="scientific">Melghirimyces profundicolus</name>
    <dbReference type="NCBI Taxonomy" id="1242148"/>
    <lineage>
        <taxon>Bacteria</taxon>
        <taxon>Bacillati</taxon>
        <taxon>Bacillota</taxon>
        <taxon>Bacilli</taxon>
        <taxon>Bacillales</taxon>
        <taxon>Thermoactinomycetaceae</taxon>
        <taxon>Melghirimyces</taxon>
    </lineage>
</organism>
<evidence type="ECO:0000313" key="2">
    <source>
        <dbReference type="EMBL" id="PTX47666.1"/>
    </source>
</evidence>
<dbReference type="EMBL" id="QBKR01000050">
    <property type="protein sequence ID" value="PTX47666.1"/>
    <property type="molecule type" value="Genomic_DNA"/>
</dbReference>
<name>A0A2T6AV97_9BACL</name>
<dbReference type="RefSeq" id="WP_211308314.1">
    <property type="nucleotide sequence ID" value="NZ_QBKR01000050.1"/>
</dbReference>
<reference evidence="2 3" key="1">
    <citation type="submission" date="2018-04" db="EMBL/GenBank/DDBJ databases">
        <title>Genomic Encyclopedia of Archaeal and Bacterial Type Strains, Phase II (KMG-II): from individual species to whole genera.</title>
        <authorList>
            <person name="Goeker M."/>
        </authorList>
    </citation>
    <scope>NUCLEOTIDE SEQUENCE [LARGE SCALE GENOMIC DNA]</scope>
    <source>
        <strain evidence="2 3">DSM 45787</strain>
    </source>
</reference>
<keyword evidence="3" id="KW-1185">Reference proteome</keyword>
<dbReference type="Pfam" id="PF01348">
    <property type="entry name" value="Intron_maturas2"/>
    <property type="match status" value="1"/>
</dbReference>
<dbReference type="AlphaFoldDB" id="A0A2T6AV97"/>
<comment type="caution">
    <text evidence="2">The sequence shown here is derived from an EMBL/GenBank/DDBJ whole genome shotgun (WGS) entry which is preliminary data.</text>
</comment>
<protein>
    <submittedName>
        <fullName evidence="2">Type II intron maturase</fullName>
    </submittedName>
</protein>
<feature type="domain" description="Domain X" evidence="1">
    <location>
        <begin position="12"/>
        <end position="44"/>
    </location>
</feature>
<proteinExistence type="predicted"/>
<evidence type="ECO:0000259" key="1">
    <source>
        <dbReference type="Pfam" id="PF01348"/>
    </source>
</evidence>